<name>A0A239CZS9_9BACT</name>
<dbReference type="GO" id="GO:0016884">
    <property type="term" value="F:carbon-nitrogen ligase activity, with glutamine as amido-N-donor"/>
    <property type="evidence" value="ECO:0007669"/>
    <property type="project" value="InterPro"/>
</dbReference>
<dbReference type="Gene3D" id="1.10.1510.10">
    <property type="entry name" value="Uncharacterised protein YqeY/AIM41 PF09424, N-terminal domain"/>
    <property type="match status" value="1"/>
</dbReference>
<reference evidence="1 2" key="1">
    <citation type="submission" date="2017-06" db="EMBL/GenBank/DDBJ databases">
        <authorList>
            <person name="Kim H.J."/>
            <person name="Triplett B.A."/>
        </authorList>
    </citation>
    <scope>NUCLEOTIDE SEQUENCE [LARGE SCALE GENOMIC DNA]</scope>
    <source>
        <strain evidence="1 2">DSM 13116</strain>
    </source>
</reference>
<dbReference type="PANTHER" id="PTHR28055">
    <property type="entry name" value="ALTERED INHERITANCE OF MITOCHONDRIA PROTEIN 41, MITOCHONDRIAL"/>
    <property type="match status" value="1"/>
</dbReference>
<evidence type="ECO:0008006" key="3">
    <source>
        <dbReference type="Google" id="ProtNLM"/>
    </source>
</evidence>
<dbReference type="RefSeq" id="WP_089275521.1">
    <property type="nucleotide sequence ID" value="NZ_FZOC01000010.1"/>
</dbReference>
<gene>
    <name evidence="1" type="ORF">SAMN04488503_0019</name>
</gene>
<dbReference type="Pfam" id="PF09424">
    <property type="entry name" value="YqeY"/>
    <property type="match status" value="1"/>
</dbReference>
<dbReference type="InterPro" id="IPR023168">
    <property type="entry name" value="GatB_Yqey_C_2"/>
</dbReference>
<protein>
    <recommendedName>
        <fullName evidence="3">Glutamyl-tRNA amidotransferase</fullName>
    </recommendedName>
</protein>
<dbReference type="Gene3D" id="1.10.10.410">
    <property type="match status" value="1"/>
</dbReference>
<keyword evidence="2" id="KW-1185">Reference proteome</keyword>
<proteinExistence type="predicted"/>
<dbReference type="Proteomes" id="UP000198324">
    <property type="component" value="Unassembled WGS sequence"/>
</dbReference>
<dbReference type="AlphaFoldDB" id="A0A239CZS9"/>
<dbReference type="OrthoDB" id="9788127at2"/>
<dbReference type="SUPFAM" id="SSF89095">
    <property type="entry name" value="GatB/YqeY motif"/>
    <property type="match status" value="1"/>
</dbReference>
<dbReference type="EMBL" id="FZOC01000010">
    <property type="protein sequence ID" value="SNS25054.1"/>
    <property type="molecule type" value="Genomic_DNA"/>
</dbReference>
<dbReference type="InterPro" id="IPR003789">
    <property type="entry name" value="Asn/Gln_tRNA_amidoTrase-B-like"/>
</dbReference>
<organism evidence="1 2">
    <name type="scientific">Humidesulfovibrio mexicanus</name>
    <dbReference type="NCBI Taxonomy" id="147047"/>
    <lineage>
        <taxon>Bacteria</taxon>
        <taxon>Pseudomonadati</taxon>
        <taxon>Thermodesulfobacteriota</taxon>
        <taxon>Desulfovibrionia</taxon>
        <taxon>Desulfovibrionales</taxon>
        <taxon>Desulfovibrionaceae</taxon>
        <taxon>Humidesulfovibrio</taxon>
    </lineage>
</organism>
<dbReference type="PANTHER" id="PTHR28055:SF1">
    <property type="entry name" value="ALTERED INHERITANCE OF MITOCHONDRIA PROTEIN 41, MITOCHONDRIAL"/>
    <property type="match status" value="1"/>
</dbReference>
<evidence type="ECO:0000313" key="2">
    <source>
        <dbReference type="Proteomes" id="UP000198324"/>
    </source>
</evidence>
<sequence length="149" mass="16492">MSTLQGRIDSEYVLAYKAKDSVRLAVLRHLKTAAKNLSVEVLRPLTDDDYLGIISRQIKQRRESLEQYQKHGRPELAAVESAELEVLLGYMPTALTDDELAEAIDRLAVETGSQGPKDMGKVMAALALAYKGRYDGRKASEAVRARLSS</sequence>
<dbReference type="InterPro" id="IPR042184">
    <property type="entry name" value="YqeY/Aim41_N"/>
</dbReference>
<dbReference type="InterPro" id="IPR019004">
    <property type="entry name" value="YqeY/Aim41"/>
</dbReference>
<accession>A0A239CZS9</accession>
<evidence type="ECO:0000313" key="1">
    <source>
        <dbReference type="EMBL" id="SNS25054.1"/>
    </source>
</evidence>